<organism evidence="1 3">
    <name type="scientific">Pseudomonas trivialis</name>
    <dbReference type="NCBI Taxonomy" id="200450"/>
    <lineage>
        <taxon>Bacteria</taxon>
        <taxon>Pseudomonadati</taxon>
        <taxon>Pseudomonadota</taxon>
        <taxon>Gammaproteobacteria</taxon>
        <taxon>Pseudomonadales</taxon>
        <taxon>Pseudomonadaceae</taxon>
        <taxon>Pseudomonas</taxon>
    </lineage>
</organism>
<dbReference type="Proteomes" id="UP000183126">
    <property type="component" value="Chromosome I"/>
</dbReference>
<dbReference type="Pfam" id="PF13279">
    <property type="entry name" value="4HBT_2"/>
    <property type="match status" value="1"/>
</dbReference>
<dbReference type="AlphaFoldDB" id="A0A0R2ZPN1"/>
<gene>
    <name evidence="2" type="ORF">SAMN04490205_2152</name>
    <name evidence="1" type="ORF">TU79_04840</name>
</gene>
<sequence length="144" mass="16244">MENPHFSKTYLIRFQHCDPAGIVYFPQYLVLTNWLVEDWFTEGLNIDFSDLIGKRQLGLPLVKLNCEFTAPSRHGDQLTFDLRVERLGRSSLTVVIEGHVNGALRMRSQQTMVQTCLTDGTSTPIPADIRRSVGHFIPVAEGAL</sequence>
<evidence type="ECO:0000313" key="4">
    <source>
        <dbReference type="Proteomes" id="UP000183126"/>
    </source>
</evidence>
<dbReference type="CDD" id="cd00586">
    <property type="entry name" value="4HBT"/>
    <property type="match status" value="1"/>
</dbReference>
<reference evidence="2 4" key="2">
    <citation type="submission" date="2016-10" db="EMBL/GenBank/DDBJ databases">
        <authorList>
            <person name="Varghese N."/>
            <person name="Submissions S."/>
        </authorList>
    </citation>
    <scope>NUCLEOTIDE SEQUENCE [LARGE SCALE GENOMIC DNA]</scope>
    <source>
        <strain evidence="2 4">BS3111</strain>
    </source>
</reference>
<reference evidence="1 3" key="1">
    <citation type="submission" date="2015-02" db="EMBL/GenBank/DDBJ databases">
        <title>Two Pseudomonas sp. nov. isolated from raw milk.</title>
        <authorList>
            <person name="Wenning M."/>
            <person name="von Neubeck M."/>
            <person name="Huptas C."/>
            <person name="Scherer S."/>
        </authorList>
    </citation>
    <scope>NUCLEOTIDE SEQUENCE [LARGE SCALE GENOMIC DNA]</scope>
    <source>
        <strain evidence="1 3">DSM 14937</strain>
    </source>
</reference>
<dbReference type="EMBL" id="LT629760">
    <property type="protein sequence ID" value="SDS31966.1"/>
    <property type="molecule type" value="Genomic_DNA"/>
</dbReference>
<dbReference type="RefSeq" id="WP_057006953.1">
    <property type="nucleotide sequence ID" value="NZ_JYLK01000002.1"/>
</dbReference>
<protein>
    <submittedName>
        <fullName evidence="1">4-hydroxybenzoyl-CoA thioesterase</fullName>
    </submittedName>
</protein>
<evidence type="ECO:0000313" key="3">
    <source>
        <dbReference type="Proteomes" id="UP000052019"/>
    </source>
</evidence>
<dbReference type="SUPFAM" id="SSF54637">
    <property type="entry name" value="Thioesterase/thiol ester dehydrase-isomerase"/>
    <property type="match status" value="1"/>
</dbReference>
<accession>A0A0R2ZPN1</accession>
<dbReference type="Proteomes" id="UP000052019">
    <property type="component" value="Unassembled WGS sequence"/>
</dbReference>
<dbReference type="PATRIC" id="fig|200450.4.peg.2928"/>
<evidence type="ECO:0000313" key="1">
    <source>
        <dbReference type="EMBL" id="KRP62457.1"/>
    </source>
</evidence>
<keyword evidence="4" id="KW-1185">Reference proteome</keyword>
<dbReference type="OrthoDB" id="21822at2"/>
<evidence type="ECO:0000313" key="2">
    <source>
        <dbReference type="EMBL" id="SDS31966.1"/>
    </source>
</evidence>
<dbReference type="Gene3D" id="3.10.129.10">
    <property type="entry name" value="Hotdog Thioesterase"/>
    <property type="match status" value="1"/>
</dbReference>
<name>A0A0R2ZPN1_9PSED</name>
<dbReference type="InterPro" id="IPR029069">
    <property type="entry name" value="HotDog_dom_sf"/>
</dbReference>
<dbReference type="EMBL" id="JYLK01000002">
    <property type="protein sequence ID" value="KRP62457.1"/>
    <property type="molecule type" value="Genomic_DNA"/>
</dbReference>
<proteinExistence type="predicted"/>